<organism evidence="1">
    <name type="scientific">hydrothermal vent metagenome</name>
    <dbReference type="NCBI Taxonomy" id="652676"/>
    <lineage>
        <taxon>unclassified sequences</taxon>
        <taxon>metagenomes</taxon>
        <taxon>ecological metagenomes</taxon>
    </lineage>
</organism>
<dbReference type="EMBL" id="UOEQ01000429">
    <property type="protein sequence ID" value="VAW22749.1"/>
    <property type="molecule type" value="Genomic_DNA"/>
</dbReference>
<reference evidence="1" key="1">
    <citation type="submission" date="2018-06" db="EMBL/GenBank/DDBJ databases">
        <authorList>
            <person name="Zhirakovskaya E."/>
        </authorList>
    </citation>
    <scope>NUCLEOTIDE SEQUENCE</scope>
</reference>
<gene>
    <name evidence="1" type="ORF">MNBD_ALPHA11-1096</name>
</gene>
<proteinExistence type="predicted"/>
<evidence type="ECO:0000313" key="1">
    <source>
        <dbReference type="EMBL" id="VAW22749.1"/>
    </source>
</evidence>
<protein>
    <submittedName>
        <fullName evidence="1">Uncharacterized protein</fullName>
    </submittedName>
</protein>
<accession>A0A3B0UE48</accession>
<dbReference type="AlphaFoldDB" id="A0A3B0UE48"/>
<name>A0A3B0UE48_9ZZZZ</name>
<sequence>MAYVDAKSFSSSRAVKAPPLMKALNICPRTALLGELDARMAALATVPQRALNNCPEHLYSIDEDKLAAARLRF</sequence>